<feature type="compositionally biased region" description="Acidic residues" evidence="4">
    <location>
        <begin position="1026"/>
        <end position="1040"/>
    </location>
</feature>
<feature type="region of interest" description="Disordered" evidence="4">
    <location>
        <begin position="342"/>
        <end position="361"/>
    </location>
</feature>
<feature type="region of interest" description="Disordered" evidence="4">
    <location>
        <begin position="652"/>
        <end position="697"/>
    </location>
</feature>
<reference evidence="5 6" key="1">
    <citation type="submission" date="2016-07" db="EMBL/GenBank/DDBJ databases">
        <title>Pervasive Adenine N6-methylation of Active Genes in Fungi.</title>
        <authorList>
            <consortium name="DOE Joint Genome Institute"/>
            <person name="Mondo S.J."/>
            <person name="Dannebaum R.O."/>
            <person name="Kuo R.C."/>
            <person name="Labutti K."/>
            <person name="Haridas S."/>
            <person name="Kuo A."/>
            <person name="Salamov A."/>
            <person name="Ahrendt S.R."/>
            <person name="Lipzen A."/>
            <person name="Sullivan W."/>
            <person name="Andreopoulos W.B."/>
            <person name="Clum A."/>
            <person name="Lindquist E."/>
            <person name="Daum C."/>
            <person name="Ramamoorthy G.K."/>
            <person name="Gryganskyi A."/>
            <person name="Culley D."/>
            <person name="Magnuson J.K."/>
            <person name="James T.Y."/>
            <person name="O'Malley M.A."/>
            <person name="Stajich J.E."/>
            <person name="Spatafora J.W."/>
            <person name="Visel A."/>
            <person name="Grigoriev I.V."/>
        </authorList>
    </citation>
    <scope>NUCLEOTIDE SEQUENCE [LARGE SCALE GENOMIC DNA]</scope>
    <source>
        <strain evidence="5 6">PL171</strain>
    </source>
</reference>
<evidence type="ECO:0000313" key="6">
    <source>
        <dbReference type="Proteomes" id="UP000193411"/>
    </source>
</evidence>
<feature type="compositionally biased region" description="Low complexity" evidence="4">
    <location>
        <begin position="27"/>
        <end position="53"/>
    </location>
</feature>
<feature type="repeat" description="HEAT" evidence="2">
    <location>
        <begin position="1315"/>
        <end position="1353"/>
    </location>
</feature>
<dbReference type="InterPro" id="IPR021133">
    <property type="entry name" value="HEAT_type_2"/>
</dbReference>
<dbReference type="InterPro" id="IPR051023">
    <property type="entry name" value="PP2A_Regulatory_Subunit_A"/>
</dbReference>
<keyword evidence="6" id="KW-1185">Reference proteome</keyword>
<name>A0A1Y2HF81_9FUNG</name>
<protein>
    <recommendedName>
        <fullName evidence="7">Armadillo-type protein</fullName>
    </recommendedName>
</protein>
<dbReference type="PROSITE" id="PS50077">
    <property type="entry name" value="HEAT_REPEAT"/>
    <property type="match status" value="1"/>
</dbReference>
<evidence type="ECO:0000256" key="1">
    <source>
        <dbReference type="ARBA" id="ARBA00022737"/>
    </source>
</evidence>
<dbReference type="OrthoDB" id="340346at2759"/>
<dbReference type="GO" id="GO:0019888">
    <property type="term" value="F:protein phosphatase regulator activity"/>
    <property type="evidence" value="ECO:0007669"/>
    <property type="project" value="TreeGrafter"/>
</dbReference>
<accession>A0A1Y2HF81</accession>
<dbReference type="GO" id="GO:0005737">
    <property type="term" value="C:cytoplasm"/>
    <property type="evidence" value="ECO:0007669"/>
    <property type="project" value="TreeGrafter"/>
</dbReference>
<feature type="region of interest" description="Disordered" evidence="4">
    <location>
        <begin position="598"/>
        <end position="621"/>
    </location>
</feature>
<feature type="compositionally biased region" description="Low complexity" evidence="4">
    <location>
        <begin position="652"/>
        <end position="668"/>
    </location>
</feature>
<feature type="compositionally biased region" description="Polar residues" evidence="4">
    <location>
        <begin position="606"/>
        <end position="618"/>
    </location>
</feature>
<dbReference type="InterPro" id="IPR011989">
    <property type="entry name" value="ARM-like"/>
</dbReference>
<feature type="coiled-coil region" evidence="3">
    <location>
        <begin position="532"/>
        <end position="559"/>
    </location>
</feature>
<feature type="region of interest" description="Disordered" evidence="4">
    <location>
        <begin position="1258"/>
        <end position="1304"/>
    </location>
</feature>
<dbReference type="EMBL" id="MCFL01000043">
    <property type="protein sequence ID" value="ORZ32664.1"/>
    <property type="molecule type" value="Genomic_DNA"/>
</dbReference>
<evidence type="ECO:0000256" key="2">
    <source>
        <dbReference type="PROSITE-ProRule" id="PRU00103"/>
    </source>
</evidence>
<keyword evidence="3" id="KW-0175">Coiled coil</keyword>
<comment type="caution">
    <text evidence="5">The sequence shown here is derived from an EMBL/GenBank/DDBJ whole genome shotgun (WGS) entry which is preliminary data.</text>
</comment>
<dbReference type="InterPro" id="IPR016024">
    <property type="entry name" value="ARM-type_fold"/>
</dbReference>
<feature type="compositionally biased region" description="Low complexity" evidence="4">
    <location>
        <begin position="734"/>
        <end position="754"/>
    </location>
</feature>
<feature type="region of interest" description="Disordered" evidence="4">
    <location>
        <begin position="1"/>
        <end position="208"/>
    </location>
</feature>
<evidence type="ECO:0000256" key="4">
    <source>
        <dbReference type="SAM" id="MobiDB-lite"/>
    </source>
</evidence>
<feature type="compositionally biased region" description="Low complexity" evidence="4">
    <location>
        <begin position="164"/>
        <end position="182"/>
    </location>
</feature>
<dbReference type="PANTHER" id="PTHR10648">
    <property type="entry name" value="SERINE/THREONINE-PROTEIN PHOSPHATASE PP2A 65 KDA REGULATORY SUBUNIT"/>
    <property type="match status" value="1"/>
</dbReference>
<feature type="compositionally biased region" description="Polar residues" evidence="4">
    <location>
        <begin position="715"/>
        <end position="726"/>
    </location>
</feature>
<gene>
    <name evidence="5" type="ORF">BCR44DRAFT_366912</name>
</gene>
<proteinExistence type="predicted"/>
<dbReference type="Gene3D" id="1.25.10.10">
    <property type="entry name" value="Leucine-rich Repeat Variant"/>
    <property type="match status" value="2"/>
</dbReference>
<feature type="region of interest" description="Disordered" evidence="4">
    <location>
        <begin position="715"/>
        <end position="760"/>
    </location>
</feature>
<feature type="region of interest" description="Disordered" evidence="4">
    <location>
        <begin position="814"/>
        <end position="838"/>
    </location>
</feature>
<sequence>MADLGFFDDDEGPTPHSGASPTSSAFPSALLTPPITTTATASSSATASASTPTGTVAMSPPISPVSPSPASDAIAQALAKRNAPTIQHPGDRIADPSEPVLDPIAQALAKRNAPIAQHPGDRIVDPSEPTDPIAQALAKRNAPIAQHPGDRIADPNDDPPETTPSPASTSSSSSSSSNSSPSKGSNLHFAPPAPIPSPPLPSNSGGGGGGEALADVVVIPDHYVPLEQIEYLRPADKLRQYATSTVTAHRMYLARSLPYILPKISRQATLNDSLARLFALATDHDSQVRSAAATAVPEMLMAYVATRATPGEGGLAGGLAAVKSTDSLADLAVQAQLSNAMSQPMPALPHSGSAGSVGGTGSTSPLSPLACISLLQQGTPKDMRWNATPLLSSSAAAVDAPAGAAGASHMGSQVLLSPPPSALSVLNPSSPTSSVSTTAVPTFLPMHLLNVTLLPLLVDPVRRIADLTHDHFLRALTMDPAAVRMHFKVHPEARNGALQVAIDGLGRALADWLLRLLSLTPDAAQELVDGAIAAAQAAEEKVRQAVEMQEREKAALKLQVSSAAAASGSMVGSPAGSSIMLAAAGTSAAAVAVASASGAGSSSLSPTTGNGQARNSPKSARFIDHSKNFKVATAGEPNKTVFSLDAMEPPSAKAAASASTPTSGTPAGDSSPLPPTTDVPPSSARLSPQLGGSAPAPDAATLFVHAGQSPVTPAGFNSSYASSTHSLSDDEHANNSSNNINNGGRMSLGSSRGSSTDRLHASAASSYGTAADPHLRSLLFLLTQPAGSAGSGGGGGAGGDTWLTSASGAFGSWSSGLAGHESPPNGFGGAGSNQPPSIQKRVDDMHAALLELVADPIFHPLLSANDRARLLGLIADRFSTHTLHQVRSAAAAAIAACVPLPTHDALERQVYPVMTVLAGDKSYLTRRRAAEACAAVIEQSPAAVQQVAGMALISTVLGDASKNVRDAIYAGLPKIIVAFATGGTDPKIPKRPTSTAAAPVSGPSTTAAPDIVRKGVIELDSGAGVDSDEEDDEDDADEHIDDEPARAALTMDLRTPRAILPGEDDPIFSTPLAVAHLPPRALYPHRVPEELVQSYCLVGMKWKDPDRMARCAYALPGMVATMPSEWWTSRFRSLFMTLARDPLMDLRRPLMAAADVFARVVPRSCVAVDIVPVVQDWLAREEDQTKSQLYAKLPGILAQIEDPADIPIELLRVPMDLLVSNENWHLRRVCARTLPSWLELYLRPGVLTVLESKVPAATTATDATSATSSSAEAGADGKATPKIECDDPMQGVEPSSVSTSQDPAKSPLDRAWAVLAPILMTLLADPVTSVRFSAAASLPDLADQLAPAHRSDLVSRITAMAEADHFHDRMAAATAVALWTPAVVGSSALMAEMGAPLGAVLAGLARDRVLDVRLQISGTFAHPLVATALTDAPELVSGLATPPEHADALVHGLVAAKSTLVADTNPTVRERAASPGLLI</sequence>
<feature type="compositionally biased region" description="Polar residues" evidence="4">
    <location>
        <begin position="17"/>
        <end position="26"/>
    </location>
</feature>
<dbReference type="STRING" id="765915.A0A1Y2HF81"/>
<evidence type="ECO:0000313" key="5">
    <source>
        <dbReference type="EMBL" id="ORZ32664.1"/>
    </source>
</evidence>
<keyword evidence="1" id="KW-0677">Repeat</keyword>
<evidence type="ECO:0000256" key="3">
    <source>
        <dbReference type="SAM" id="Coils"/>
    </source>
</evidence>
<feature type="compositionally biased region" description="Low complexity" evidence="4">
    <location>
        <begin position="1258"/>
        <end position="1277"/>
    </location>
</feature>
<feature type="region of interest" description="Disordered" evidence="4">
    <location>
        <begin position="986"/>
        <end position="1040"/>
    </location>
</feature>
<evidence type="ECO:0008006" key="7">
    <source>
        <dbReference type="Google" id="ProtNLM"/>
    </source>
</evidence>
<dbReference type="Proteomes" id="UP000193411">
    <property type="component" value="Unassembled WGS sequence"/>
</dbReference>
<feature type="compositionally biased region" description="Acidic residues" evidence="4">
    <location>
        <begin position="1"/>
        <end position="12"/>
    </location>
</feature>
<feature type="compositionally biased region" description="Pro residues" evidence="4">
    <location>
        <begin position="191"/>
        <end position="201"/>
    </location>
</feature>
<feature type="compositionally biased region" description="Polar residues" evidence="4">
    <location>
        <begin position="1293"/>
        <end position="1303"/>
    </location>
</feature>
<organism evidence="5 6">
    <name type="scientific">Catenaria anguillulae PL171</name>
    <dbReference type="NCBI Taxonomy" id="765915"/>
    <lineage>
        <taxon>Eukaryota</taxon>
        <taxon>Fungi</taxon>
        <taxon>Fungi incertae sedis</taxon>
        <taxon>Blastocladiomycota</taxon>
        <taxon>Blastocladiomycetes</taxon>
        <taxon>Blastocladiales</taxon>
        <taxon>Catenariaceae</taxon>
        <taxon>Catenaria</taxon>
    </lineage>
</organism>
<dbReference type="SUPFAM" id="SSF48371">
    <property type="entry name" value="ARM repeat"/>
    <property type="match status" value="1"/>
</dbReference>
<feature type="compositionally biased region" description="Polar residues" evidence="4">
    <location>
        <begin position="992"/>
        <end position="1007"/>
    </location>
</feature>